<dbReference type="EMBL" id="JADEWU010000048">
    <property type="protein sequence ID" value="MBE9145132.1"/>
    <property type="molecule type" value="Genomic_DNA"/>
</dbReference>
<dbReference type="Pfam" id="PF05746">
    <property type="entry name" value="DALR_1"/>
    <property type="match status" value="1"/>
</dbReference>
<evidence type="ECO:0000313" key="5">
    <source>
        <dbReference type="EMBL" id="MBE9145132.1"/>
    </source>
</evidence>
<gene>
    <name evidence="5" type="ORF">IQ236_18190</name>
</gene>
<comment type="caution">
    <text evidence="5">The sequence shown here is derived from an EMBL/GenBank/DDBJ whole genome shotgun (WGS) entry which is preliminary data.</text>
</comment>
<proteinExistence type="predicted"/>
<sequence>MLALAKMLAVQLGKSLRFQGIDTVNSQEIPVNHIKHKTKITYGSAIALKLSSRLHQPPLDLAEAICVSLKTLNAQGECGFGKIPRDVTVYPLSSGMLQFIFTDVGIAAWLEHLLRHQWTLTALRNGEISLDQFELQYSHARCCSLLSLAHREDLIQLEEPNLRAVLPLKISSTSHPISWLTDQGQLQFTQSYDYQLLMQLVKTVDALFFPLSSPNWVKLAIQLSDNFQQFYRHCRIWGEVKQQTPELAQARLGLVLMTQVILQILLEEKLGIMAPLEL</sequence>
<dbReference type="Proteomes" id="UP000640725">
    <property type="component" value="Unassembled WGS sequence"/>
</dbReference>
<dbReference type="SUPFAM" id="SSF47323">
    <property type="entry name" value="Anticodon-binding domain of a subclass of class I aminoacyl-tRNA synthetases"/>
    <property type="match status" value="1"/>
</dbReference>
<evidence type="ECO:0000256" key="3">
    <source>
        <dbReference type="ARBA" id="ARBA00022840"/>
    </source>
</evidence>
<organism evidence="5 6">
    <name type="scientific">Planktothrix mougeotii LEGE 06226</name>
    <dbReference type="NCBI Taxonomy" id="1828728"/>
    <lineage>
        <taxon>Bacteria</taxon>
        <taxon>Bacillati</taxon>
        <taxon>Cyanobacteriota</taxon>
        <taxon>Cyanophyceae</taxon>
        <taxon>Oscillatoriophycideae</taxon>
        <taxon>Oscillatoriales</taxon>
        <taxon>Microcoleaceae</taxon>
        <taxon>Planktothrix</taxon>
    </lineage>
</organism>
<evidence type="ECO:0000313" key="6">
    <source>
        <dbReference type="Proteomes" id="UP000640725"/>
    </source>
</evidence>
<dbReference type="SMART" id="SM00836">
    <property type="entry name" value="DALR_1"/>
    <property type="match status" value="1"/>
</dbReference>
<keyword evidence="6" id="KW-1185">Reference proteome</keyword>
<keyword evidence="3" id="KW-0067">ATP-binding</keyword>
<keyword evidence="2" id="KW-0547">Nucleotide-binding</keyword>
<evidence type="ECO:0000259" key="4">
    <source>
        <dbReference type="SMART" id="SM00836"/>
    </source>
</evidence>
<protein>
    <recommendedName>
        <fullName evidence="4">DALR anticodon binding domain-containing protein</fullName>
    </recommendedName>
</protein>
<dbReference type="InterPro" id="IPR009080">
    <property type="entry name" value="tRNAsynth_Ia_anticodon-bd"/>
</dbReference>
<name>A0ABR9UF83_9CYAN</name>
<dbReference type="RefSeq" id="WP_193870607.1">
    <property type="nucleotide sequence ID" value="NZ_JADEWU010000048.1"/>
</dbReference>
<reference evidence="5 6" key="1">
    <citation type="submission" date="2020-10" db="EMBL/GenBank/DDBJ databases">
        <authorList>
            <person name="Castelo-Branco R."/>
            <person name="Eusebio N."/>
            <person name="Adriana R."/>
            <person name="Vieira A."/>
            <person name="Brugerolle De Fraissinette N."/>
            <person name="Rezende De Castro R."/>
            <person name="Schneider M.P."/>
            <person name="Vasconcelos V."/>
            <person name="Leao P.N."/>
        </authorList>
    </citation>
    <scope>NUCLEOTIDE SEQUENCE [LARGE SCALE GENOMIC DNA]</scope>
    <source>
        <strain evidence="5 6">LEGE 06226</strain>
    </source>
</reference>
<accession>A0ABR9UF83</accession>
<evidence type="ECO:0000256" key="2">
    <source>
        <dbReference type="ARBA" id="ARBA00022741"/>
    </source>
</evidence>
<dbReference type="Gene3D" id="1.10.730.10">
    <property type="entry name" value="Isoleucyl-tRNA Synthetase, Domain 1"/>
    <property type="match status" value="1"/>
</dbReference>
<feature type="domain" description="DALR anticodon binding" evidence="4">
    <location>
        <begin position="135"/>
        <end position="278"/>
    </location>
</feature>
<keyword evidence="1" id="KW-0436">Ligase</keyword>
<evidence type="ECO:0000256" key="1">
    <source>
        <dbReference type="ARBA" id="ARBA00022598"/>
    </source>
</evidence>
<dbReference type="InterPro" id="IPR008909">
    <property type="entry name" value="DALR_anticod-bd"/>
</dbReference>